<feature type="domain" description="IrrE N-terminal-like" evidence="1">
    <location>
        <begin position="91"/>
        <end position="166"/>
    </location>
</feature>
<dbReference type="InterPro" id="IPR010359">
    <property type="entry name" value="IrrE_HExxH"/>
</dbReference>
<gene>
    <name evidence="2" type="ORF">P409_08350</name>
</gene>
<sequence length="177" mass="20025">MSSSLYIAPPKSRAAIREYATMIRRLLPGGDQPRLDIVRALEVHLTRLDERFEFSVLETWEMGENHALAHVNELRIEVRSDVYDGAVAGSGRDRMTLAHELGHLVLHADVRLSRRMPGAAVRPFEDPEWQAKCFVGELLIPKSWRALIRNPEEAATYLGVSKDAVITQLNAWQREGT</sequence>
<reference evidence="2 3" key="1">
    <citation type="submission" date="2014-01" db="EMBL/GenBank/DDBJ databases">
        <title>Genome sequence determination for a cystic fibrosis isolate, Inquilinus limosus.</title>
        <authorList>
            <person name="Pino M."/>
            <person name="Di Conza J."/>
            <person name="Gutkind G."/>
        </authorList>
    </citation>
    <scope>NUCLEOTIDE SEQUENCE [LARGE SCALE GENOMIC DNA]</scope>
    <source>
        <strain evidence="2 3">MP06</strain>
    </source>
</reference>
<accession>A0A0A0D9Q1</accession>
<dbReference type="AlphaFoldDB" id="A0A0A0D9Q1"/>
<dbReference type="Gene3D" id="1.10.10.2910">
    <property type="match status" value="1"/>
</dbReference>
<dbReference type="Pfam" id="PF06114">
    <property type="entry name" value="Peptidase_M78"/>
    <property type="match status" value="1"/>
</dbReference>
<evidence type="ECO:0000259" key="1">
    <source>
        <dbReference type="Pfam" id="PF06114"/>
    </source>
</evidence>
<dbReference type="EMBL" id="JANX01000070">
    <property type="protein sequence ID" value="KGM34765.1"/>
    <property type="molecule type" value="Genomic_DNA"/>
</dbReference>
<protein>
    <recommendedName>
        <fullName evidence="1">IrrE N-terminal-like domain-containing protein</fullName>
    </recommendedName>
</protein>
<evidence type="ECO:0000313" key="3">
    <source>
        <dbReference type="Proteomes" id="UP000029995"/>
    </source>
</evidence>
<proteinExistence type="predicted"/>
<evidence type="ECO:0000313" key="2">
    <source>
        <dbReference type="EMBL" id="KGM34765.1"/>
    </source>
</evidence>
<comment type="caution">
    <text evidence="2">The sequence shown here is derived from an EMBL/GenBank/DDBJ whole genome shotgun (WGS) entry which is preliminary data.</text>
</comment>
<dbReference type="Proteomes" id="UP000029995">
    <property type="component" value="Unassembled WGS sequence"/>
</dbReference>
<name>A0A0A0D9Q1_9PROT</name>
<organism evidence="2 3">
    <name type="scientific">Inquilinus limosus MP06</name>
    <dbReference type="NCBI Taxonomy" id="1398085"/>
    <lineage>
        <taxon>Bacteria</taxon>
        <taxon>Pseudomonadati</taxon>
        <taxon>Pseudomonadota</taxon>
        <taxon>Alphaproteobacteria</taxon>
        <taxon>Rhodospirillales</taxon>
        <taxon>Rhodospirillaceae</taxon>
        <taxon>Inquilinus</taxon>
    </lineage>
</organism>